<evidence type="ECO:0000313" key="2">
    <source>
        <dbReference type="Proteomes" id="UP000824120"/>
    </source>
</evidence>
<name>A0A9J5W2I0_SOLCO</name>
<dbReference type="Proteomes" id="UP000824120">
    <property type="component" value="Chromosome 12"/>
</dbReference>
<organism evidence="1 2">
    <name type="scientific">Solanum commersonii</name>
    <name type="common">Commerson's wild potato</name>
    <name type="synonym">Commerson's nightshade</name>
    <dbReference type="NCBI Taxonomy" id="4109"/>
    <lineage>
        <taxon>Eukaryota</taxon>
        <taxon>Viridiplantae</taxon>
        <taxon>Streptophyta</taxon>
        <taxon>Embryophyta</taxon>
        <taxon>Tracheophyta</taxon>
        <taxon>Spermatophyta</taxon>
        <taxon>Magnoliopsida</taxon>
        <taxon>eudicotyledons</taxon>
        <taxon>Gunneridae</taxon>
        <taxon>Pentapetalae</taxon>
        <taxon>asterids</taxon>
        <taxon>lamiids</taxon>
        <taxon>Solanales</taxon>
        <taxon>Solanaceae</taxon>
        <taxon>Solanoideae</taxon>
        <taxon>Solaneae</taxon>
        <taxon>Solanum</taxon>
    </lineage>
</organism>
<evidence type="ECO:0000313" key="1">
    <source>
        <dbReference type="EMBL" id="KAG5569524.1"/>
    </source>
</evidence>
<dbReference type="AlphaFoldDB" id="A0A9J5W2I0"/>
<protein>
    <submittedName>
        <fullName evidence="1">Uncharacterized protein</fullName>
    </submittedName>
</protein>
<dbReference type="EMBL" id="JACXVP010000012">
    <property type="protein sequence ID" value="KAG5569524.1"/>
    <property type="molecule type" value="Genomic_DNA"/>
</dbReference>
<accession>A0A9J5W2I0</accession>
<gene>
    <name evidence="1" type="ORF">H5410_059290</name>
</gene>
<sequence length="159" mass="17886">MTTDSHVIEEKNHLTGYNGATLKIVKAVVQIENFSTSLRGTSESRNSRCQLNQAAHRRFLCMKYPTPTECCLDGSLSVSKFGRRNKLSVRTPSKLVTLRSMYRKEEDKFIGIGDETLTPKRESTSRFCVEMMKLEEAAVGMNTSPKLTATKVQRDNMTG</sequence>
<proteinExistence type="predicted"/>
<reference evidence="1 2" key="1">
    <citation type="submission" date="2020-09" db="EMBL/GenBank/DDBJ databases">
        <title>De no assembly of potato wild relative species, Solanum commersonii.</title>
        <authorList>
            <person name="Cho K."/>
        </authorList>
    </citation>
    <scope>NUCLEOTIDE SEQUENCE [LARGE SCALE GENOMIC DNA]</scope>
    <source>
        <strain evidence="1">LZ3.2</strain>
        <tissue evidence="1">Leaf</tissue>
    </source>
</reference>
<keyword evidence="2" id="KW-1185">Reference proteome</keyword>
<comment type="caution">
    <text evidence="1">The sequence shown here is derived from an EMBL/GenBank/DDBJ whole genome shotgun (WGS) entry which is preliminary data.</text>
</comment>